<dbReference type="Proteomes" id="UP000001940">
    <property type="component" value="Chromosome V"/>
</dbReference>
<dbReference type="HOGENOM" id="CLU_121109_2_0_1"/>
<dbReference type="GO" id="GO:0005576">
    <property type="term" value="C:extracellular region"/>
    <property type="evidence" value="ECO:0007669"/>
    <property type="project" value="UniProtKB-SubCell"/>
</dbReference>
<evidence type="ECO:0000313" key="7">
    <source>
        <dbReference type="Proteomes" id="UP000001940"/>
    </source>
</evidence>
<dbReference type="EMBL" id="BX284605">
    <property type="protein sequence ID" value="CAB04401.1"/>
    <property type="molecule type" value="Genomic_DNA"/>
</dbReference>
<dbReference type="GO" id="GO:0009986">
    <property type="term" value="C:cell surface"/>
    <property type="evidence" value="ECO:0007669"/>
    <property type="project" value="InterPro"/>
</dbReference>
<keyword evidence="4 5" id="KW-0732">Signal</keyword>
<comment type="subcellular location">
    <subcellularLocation>
        <location evidence="1">Secreted</location>
    </subcellularLocation>
</comment>
<dbReference type="PIR" id="T22277">
    <property type="entry name" value="T22277"/>
</dbReference>
<dbReference type="eggNOG" id="ENOG502THYG">
    <property type="taxonomic scope" value="Eukaryota"/>
</dbReference>
<dbReference type="UCSC" id="F46B3.4">
    <property type="organism name" value="c. elegans"/>
</dbReference>
<dbReference type="SMR" id="Q9XV18"/>
<dbReference type="Pfam" id="PF01060">
    <property type="entry name" value="TTR-52"/>
    <property type="match status" value="1"/>
</dbReference>
<evidence type="ECO:0000256" key="3">
    <source>
        <dbReference type="ARBA" id="ARBA00022525"/>
    </source>
</evidence>
<gene>
    <name evidence="6 8" type="primary">ttr-12</name>
    <name evidence="6" type="ORF">CELE_F46B3.4</name>
    <name evidence="8" type="ORF">F46B3.4</name>
</gene>
<keyword evidence="3" id="KW-0964">Secreted</keyword>
<dbReference type="AGR" id="WB:WBGene00009759"/>
<dbReference type="PANTHER" id="PTHR21700:SF43">
    <property type="entry name" value="TRANSTHYRETIN-RELATED FAMILY DOMAIN-RELATED"/>
    <property type="match status" value="1"/>
</dbReference>
<dbReference type="PhylomeDB" id="Q9XV18"/>
<dbReference type="STRING" id="6239.F46B3.4a.1"/>
<dbReference type="AlphaFoldDB" id="Q9XV18"/>
<dbReference type="OrthoDB" id="5827889at2759"/>
<dbReference type="FunCoup" id="Q9XV18">
    <property type="interactions" value="811"/>
</dbReference>
<dbReference type="WormBase" id="F46B3.4a">
    <property type="protein sequence ID" value="CE18687"/>
    <property type="gene ID" value="WBGene00009759"/>
    <property type="gene designation" value="ttr-12"/>
</dbReference>
<name>Q9XV18_CAEEL</name>
<dbReference type="Bgee" id="WBGene00009759">
    <property type="expression patterns" value="Expressed in larva and 1 other cell type or tissue"/>
</dbReference>
<evidence type="ECO:0000313" key="6">
    <source>
        <dbReference type="EMBL" id="CAB04401.1"/>
    </source>
</evidence>
<proteinExistence type="inferred from homology"/>
<dbReference type="PaxDb" id="6239-F46B3.4a"/>
<reference evidence="6 7" key="1">
    <citation type="journal article" date="1998" name="Science">
        <title>Genome sequence of the nematode C. elegans: a platform for investigating biology.</title>
        <authorList>
            <consortium name="The C. elegans sequencing consortium"/>
            <person name="Sulson J.E."/>
            <person name="Waterston R."/>
        </authorList>
    </citation>
    <scope>NUCLEOTIDE SEQUENCE [LARGE SCALE GENOMIC DNA]</scope>
    <source>
        <strain evidence="6 7">Bristol N2</strain>
    </source>
</reference>
<dbReference type="InterPro" id="IPR038479">
    <property type="entry name" value="Transthyretin-like_sf"/>
</dbReference>
<keyword evidence="7" id="KW-1185">Reference proteome</keyword>
<dbReference type="Gene3D" id="2.60.40.3330">
    <property type="match status" value="1"/>
</dbReference>
<dbReference type="InParanoid" id="Q9XV18"/>
<comment type="similarity">
    <text evidence="2">Belongs to the nematode transthyretin-like family.</text>
</comment>
<evidence type="ECO:0000256" key="2">
    <source>
        <dbReference type="ARBA" id="ARBA00010112"/>
    </source>
</evidence>
<dbReference type="PANTHER" id="PTHR21700">
    <property type="entry name" value="TRANSTHYRETIN-LIKE FAMILY PROTEIN-RELATED"/>
    <property type="match status" value="1"/>
</dbReference>
<sequence length="161" mass="18732">MKKLFLIFLCLLAPNYCYAACASVHVKGQLMCRGRPYVGEMVQIWEPKIFDEMWSDQKTGVDGRFEMATNGNDVTLVDIPLLNFGFKPYLWINNFCGTEVMNGERCTKNLVKIPIPEWYVNPCRPDVHIFDIGVFEMDTVKGEDYNWFEKFLGYGKHCRSY</sequence>
<protein>
    <submittedName>
        <fullName evidence="6">TransThyretin-Related family domain</fullName>
    </submittedName>
</protein>
<dbReference type="GeneID" id="180348"/>
<feature type="chain" id="PRO_5004336744" evidence="5">
    <location>
        <begin position="20"/>
        <end position="161"/>
    </location>
</feature>
<dbReference type="InterPro" id="IPR001534">
    <property type="entry name" value="Transthyretin-like"/>
</dbReference>
<dbReference type="ExpressionAtlas" id="Q9XV18">
    <property type="expression patterns" value="baseline and differential"/>
</dbReference>
<evidence type="ECO:0000256" key="4">
    <source>
        <dbReference type="ARBA" id="ARBA00022729"/>
    </source>
</evidence>
<organism evidence="6 7">
    <name type="scientific">Caenorhabditis elegans</name>
    <dbReference type="NCBI Taxonomy" id="6239"/>
    <lineage>
        <taxon>Eukaryota</taxon>
        <taxon>Metazoa</taxon>
        <taxon>Ecdysozoa</taxon>
        <taxon>Nematoda</taxon>
        <taxon>Chromadorea</taxon>
        <taxon>Rhabditida</taxon>
        <taxon>Rhabditina</taxon>
        <taxon>Rhabditomorpha</taxon>
        <taxon>Rhabditoidea</taxon>
        <taxon>Rhabditidae</taxon>
        <taxon>Peloderinae</taxon>
        <taxon>Caenorhabditis</taxon>
    </lineage>
</organism>
<dbReference type="OMA" id="RCTKNIL"/>
<feature type="signal peptide" evidence="5">
    <location>
        <begin position="1"/>
        <end position="19"/>
    </location>
</feature>
<accession>Q9XV18</accession>
<dbReference type="KEGG" id="cel:CELE_F46B3.4"/>
<dbReference type="CTD" id="180348"/>
<evidence type="ECO:0000256" key="5">
    <source>
        <dbReference type="SAM" id="SignalP"/>
    </source>
</evidence>
<dbReference type="RefSeq" id="NP_001256933.1">
    <property type="nucleotide sequence ID" value="NM_001270004.2"/>
</dbReference>
<evidence type="ECO:0000256" key="1">
    <source>
        <dbReference type="ARBA" id="ARBA00004613"/>
    </source>
</evidence>
<evidence type="ECO:0000313" key="8">
    <source>
        <dbReference type="WormBase" id="F46B3.4a"/>
    </source>
</evidence>